<protein>
    <submittedName>
        <fullName evidence="2">Uncharacterized protein</fullName>
    </submittedName>
</protein>
<keyword evidence="3" id="KW-1185">Reference proteome</keyword>
<keyword evidence="1" id="KW-1133">Transmembrane helix</keyword>
<proteinExistence type="predicted"/>
<evidence type="ECO:0000313" key="2">
    <source>
        <dbReference type="EMBL" id="MCM2677149.1"/>
    </source>
</evidence>
<accession>A0ABT0XML6</accession>
<comment type="caution">
    <text evidence="2">The sequence shown here is derived from an EMBL/GenBank/DDBJ whole genome shotgun (WGS) entry which is preliminary data.</text>
</comment>
<keyword evidence="1" id="KW-0812">Transmembrane</keyword>
<dbReference type="EMBL" id="JAMQJY010000003">
    <property type="protein sequence ID" value="MCM2677149.1"/>
    <property type="molecule type" value="Genomic_DNA"/>
</dbReference>
<sequence>MSFFKGLSLNLIVLVILLLFISVFHSNIIFLMLLWTSTISFIIAFLGYNVYLLLERKRSFRQ</sequence>
<dbReference type="Proteomes" id="UP001203665">
    <property type="component" value="Unassembled WGS sequence"/>
</dbReference>
<name>A0ABT0XML6_9BACI</name>
<feature type="transmembrane region" description="Helical" evidence="1">
    <location>
        <begin position="7"/>
        <end position="24"/>
    </location>
</feature>
<organism evidence="2 3">
    <name type="scientific">Alkalicoccobacillus plakortidis</name>
    <dbReference type="NCBI Taxonomy" id="444060"/>
    <lineage>
        <taxon>Bacteria</taxon>
        <taxon>Bacillati</taxon>
        <taxon>Bacillota</taxon>
        <taxon>Bacilli</taxon>
        <taxon>Bacillales</taxon>
        <taxon>Bacillaceae</taxon>
        <taxon>Alkalicoccobacillus</taxon>
    </lineage>
</organism>
<evidence type="ECO:0000313" key="3">
    <source>
        <dbReference type="Proteomes" id="UP001203665"/>
    </source>
</evidence>
<reference evidence="2" key="1">
    <citation type="submission" date="2022-06" db="EMBL/GenBank/DDBJ databases">
        <title>Alkalicoccobacillus porphyridii sp. nov., isolated from a marine red alga, Porphyridium purpureum and reclassification of Shouchella plakortidis and Shouchella gibsonii as Alkalicoccobacillus plakortidis comb. nov. and Alkalicoccobacillus gibsonii comb. nov.</title>
        <authorList>
            <person name="Kim K.H."/>
            <person name="Lee J.K."/>
            <person name="Han D.M."/>
            <person name="Baek J.H."/>
            <person name="Jeon C.O."/>
        </authorList>
    </citation>
    <scope>NUCLEOTIDE SEQUENCE</scope>
    <source>
        <strain evidence="2">DSM 19153</strain>
    </source>
</reference>
<feature type="transmembrane region" description="Helical" evidence="1">
    <location>
        <begin position="30"/>
        <end position="54"/>
    </location>
</feature>
<evidence type="ECO:0000256" key="1">
    <source>
        <dbReference type="SAM" id="Phobius"/>
    </source>
</evidence>
<dbReference type="RefSeq" id="WP_251610657.1">
    <property type="nucleotide sequence ID" value="NZ_JAMQJY010000003.1"/>
</dbReference>
<gene>
    <name evidence="2" type="ORF">NDM98_18070</name>
</gene>
<keyword evidence="1" id="KW-0472">Membrane</keyword>